<keyword evidence="7 12" id="KW-0378">Hydrolase</keyword>
<organism evidence="17 18">
    <name type="scientific">Danaus chrysippus</name>
    <name type="common">African queen</name>
    <dbReference type="NCBI Taxonomy" id="151541"/>
    <lineage>
        <taxon>Eukaryota</taxon>
        <taxon>Metazoa</taxon>
        <taxon>Ecdysozoa</taxon>
        <taxon>Arthropoda</taxon>
        <taxon>Hexapoda</taxon>
        <taxon>Insecta</taxon>
        <taxon>Pterygota</taxon>
        <taxon>Neoptera</taxon>
        <taxon>Endopterygota</taxon>
        <taxon>Lepidoptera</taxon>
        <taxon>Glossata</taxon>
        <taxon>Ditrysia</taxon>
        <taxon>Papilionoidea</taxon>
        <taxon>Nymphalidae</taxon>
        <taxon>Danainae</taxon>
        <taxon>Danaini</taxon>
        <taxon>Danaina</taxon>
        <taxon>Danaus</taxon>
        <taxon>Anosia</taxon>
    </lineage>
</organism>
<feature type="compositionally biased region" description="Polar residues" evidence="13">
    <location>
        <begin position="1081"/>
        <end position="1104"/>
    </location>
</feature>
<feature type="domain" description="Glycosyl hydrolase family 30 TIM-barrel" evidence="15">
    <location>
        <begin position="1837"/>
        <end position="2184"/>
    </location>
</feature>
<dbReference type="Pfam" id="PF02055">
    <property type="entry name" value="Glyco_hydro_30"/>
    <property type="match status" value="2"/>
</dbReference>
<keyword evidence="8 12" id="KW-0746">Sphingolipid metabolism</keyword>
<keyword evidence="6 14" id="KW-0732">Signal</keyword>
<sequence length="2223" mass="252046">MMWLLLLACVVRIHGISSQHLNSDDCCPCSPENNILGSNALNKDHVSGNCPCRYADSEPASSIFRPSFKTATSTRPVDEKEEPKPLLNPEVGLASSVLETLREVTDQEYKDALARDAARSALRSIEGNDEADEAGDESKNVVKIILGPRHNTDMDTMSEASHNHETRCIHPALGQENVFEQYPEQPQRKLYKHFILSKPVVGLQKNIFDMDNSPSEIQESVVTARPSVLDNIKIKTDLLKSKLFLNNEGSNQRLEPKISFDKVFYKPVIKLPDFNLASSLDHFKKSKLFDSYKSPSPAVMKDNTLYKSVNQNGNSDLISPQQLSQNRKFEINEKSLPQYTSLASKEARKSPKSTKSFNGDDINTDNSILKPVLALRDDCDPSRSWLQTQTTTEKSECLDVNSLPSNVPEEKSTEILTTIPNHSELIEDENDAMKQGDGKVSENCEPNVNSDRNEERNVVDEDNETDLRASTTQTTDDMMNELLMNGDRDERKEDNSENECIVSENTRNKENSIGGEVLNDSMEENKEDKQSMDDSQSTANTDRKMNAISSIPELKEGIRNNLKELRKANEKWQEKMKFNVHDTLNRVNIRNNIAKSPSTQTDSQNDNDLQNTSDILQEFDGDSEPHASNNCLTPAEDFGMKEIKDHPVTNSIKEKDATEYIESEPQNLNEDVPKIDNVDETNECKVHQEKSSNPDTKLDSVNNEESEMEVQASESKQRNAKIDLDNLRYMKQDINDEPNNLNNERSSFLQANNFFDDVKSKLSNVFGKTNENILSGHVSNAGNVDRTDSRGFIKDRVIDFTKPLLNLDKSTDLFKNAPDDTETRSHSIKSFNSNLQPFKARVAIPESLDIKPSLTLAGNTKEMSPKLYNSQRILPKTYTSRMYTQNSDERTGDERLFYKESDVSSLNSESTILSPKTLKNTLQLPTSKNLLSGNLKGRTNGALKNIHETLGSSLRSMPFNHDDLLETMASRRNELNERLKSLNYDLNDRLSSLLPSFRVQPLTQSRTNSKTRTNARNKQALDNLRNLPFTNNVSSRSKLNTLSRKSNADSLAFKPLKKSVNVRDRLADFKIPRLREEQNLKRPTSTKAVFTSPGESRSSHTASRTMKPGYRKESNFVSLTPSTPPKTSLPRLKSAKISDKQPSTLSNMEKRPIISKLKSGEPFTLGSENIMSRAPFQRMSVSDKSALDTTSSDSDTRSFHKTSKQDTGKNIAISKLKEVLKARSFNNDLQKPKVTSNDDVIPAATEVEDQKTGIMRQNVQYKLLDRPCAVRPTPKESVVCVCNSTYCDEIKREIPTRDNFVIYTSSKSGSRFKKSFGKLQPINLLDSSRCLEIDPTTKYQTVEGFGGAVTDAASMNWKSLSDNLQEKLVNSYFSEDGLQYNMLRVPIGGSDFSTHAYAYNELPENDTFLTNFTLAPEDIMYKIPMIKRIMEVSRTPVHIVATTWSPPPWMKTGHSFVGFSRLKQEYFQTYADYHLKFLQKYNESGIPIWGLTTTNEPINGVFNIVNFNSLGWTVTKMAEWIVNNFGPTIRNSSFKDVKIMVGDDQRFTIPYWFNEMVEISPESLKYVDGVAVHYYTDTVVSPATFEAVTKTHPEKFILATEACEGVDEKQKNFVLLGSWKRARSYILDILEDLNYNLVGWIDWNLCLDPRGGPNWANNFVDSPIIVNKTKDEFIKQPMFYAMGHFSKFIPRGSRRIKVIEHKCIFQFSLKHVAFITPRGTIVVVIYNDGRSQSISISVKNKQLKLKLEADSVSTIELQCDRPCAVRPTPKESVVCVCNATYCDEIKREIPGKNNYVIYTSSKSGSRFKKSFGKLQAIDLLDSSRCLEIDPTTKYQTVEGFGGAVTDAASMNWKSLSDNLQEKLINSYFSEDGLQYNMLRVPIGGSDFSTHAYAYNELPENDTFLTNYTLAPEDIMYKIPMIKRIMEVSRTPVHIVATTWSPPPWMKTGHSFYGFSRLKPEYFQTYADYHLKFLQKYNESGIPIWGLTTTNEPINGVFDLCRFNSLGWTVTKMAEWIVNNFGPTIRNSSFKDVKIMVGDDQRFTIPYWFNGMAAYRPESLKYVDGVAVHYYTDKFISPIAFEAVTKIHPEKFVLSTEACEGTLPWQKNKVLLGSWQRAKTYVLDILEDLNYNLIGWIDWNLCLDPRGGPNWANNFADAAIIVNKTNDEFIKQPMFYAMGHFSKFIPRGSRRIKVIEHKCIFQFSLKHVAFITPRGTIVVVIYNE</sequence>
<dbReference type="PRINTS" id="PR00843">
    <property type="entry name" value="GLHYDRLASE30"/>
</dbReference>
<dbReference type="GO" id="GO:0005774">
    <property type="term" value="C:vacuolar membrane"/>
    <property type="evidence" value="ECO:0007669"/>
    <property type="project" value="UniProtKB-ARBA"/>
</dbReference>
<dbReference type="Gene3D" id="2.60.40.1180">
    <property type="entry name" value="Golgi alpha-mannosidase II"/>
    <property type="match status" value="1"/>
</dbReference>
<dbReference type="GO" id="GO:0006680">
    <property type="term" value="P:glucosylceramide catabolic process"/>
    <property type="evidence" value="ECO:0007669"/>
    <property type="project" value="TreeGrafter"/>
</dbReference>
<evidence type="ECO:0000256" key="7">
    <source>
        <dbReference type="ARBA" id="ARBA00022801"/>
    </source>
</evidence>
<gene>
    <name evidence="17" type="ORF">DCHRY22_LOCUS1301</name>
</gene>
<dbReference type="Proteomes" id="UP000789524">
    <property type="component" value="Unassembled WGS sequence"/>
</dbReference>
<dbReference type="InterPro" id="IPR033453">
    <property type="entry name" value="Glyco_hydro_30_TIM-barrel"/>
</dbReference>
<dbReference type="GO" id="GO:0008202">
    <property type="term" value="P:steroid metabolic process"/>
    <property type="evidence" value="ECO:0007669"/>
    <property type="project" value="UniProtKB-ARBA"/>
</dbReference>
<dbReference type="InterPro" id="IPR033452">
    <property type="entry name" value="GH30_C"/>
</dbReference>
<dbReference type="GO" id="GO:0006914">
    <property type="term" value="P:autophagy"/>
    <property type="evidence" value="ECO:0007669"/>
    <property type="project" value="UniProtKB-ARBA"/>
</dbReference>
<feature type="compositionally biased region" description="Basic and acidic residues" evidence="13">
    <location>
        <begin position="1194"/>
        <end position="1206"/>
    </location>
</feature>
<proteinExistence type="inferred from homology"/>
<evidence type="ECO:0000259" key="16">
    <source>
        <dbReference type="Pfam" id="PF17189"/>
    </source>
</evidence>
<evidence type="ECO:0000256" key="10">
    <source>
        <dbReference type="ARBA" id="ARBA00050474"/>
    </source>
</evidence>
<feature type="compositionally biased region" description="Low complexity" evidence="13">
    <location>
        <begin position="1118"/>
        <end position="1132"/>
    </location>
</feature>
<feature type="chain" id="PRO_5035217189" description="Glucosylceramidase" evidence="14">
    <location>
        <begin position="19"/>
        <end position="2223"/>
    </location>
</feature>
<keyword evidence="18" id="KW-1185">Reference proteome</keyword>
<dbReference type="SUPFAM" id="SSF51445">
    <property type="entry name" value="(Trans)glycosidases"/>
    <property type="match status" value="2"/>
</dbReference>
<feature type="region of interest" description="Disordered" evidence="13">
    <location>
        <begin position="486"/>
        <end position="552"/>
    </location>
</feature>
<feature type="compositionally biased region" description="Basic and acidic residues" evidence="13">
    <location>
        <begin position="486"/>
        <end position="495"/>
    </location>
</feature>
<evidence type="ECO:0000256" key="11">
    <source>
        <dbReference type="ARBA" id="ARBA00051345"/>
    </source>
</evidence>
<comment type="catalytic activity">
    <reaction evidence="10">
        <text>a beta-D-glucosylceramide + H2O = an N-acyl-sphingoid base + D-glucose</text>
        <dbReference type="Rhea" id="RHEA:81447"/>
        <dbReference type="ChEBI" id="CHEBI:4167"/>
        <dbReference type="ChEBI" id="CHEBI:15377"/>
        <dbReference type="ChEBI" id="CHEBI:83264"/>
        <dbReference type="ChEBI" id="CHEBI:83273"/>
    </reaction>
    <physiologicalReaction direction="left-to-right" evidence="10">
        <dbReference type="Rhea" id="RHEA:81448"/>
    </physiologicalReaction>
</comment>
<feature type="region of interest" description="Disordered" evidence="13">
    <location>
        <begin position="340"/>
        <end position="363"/>
    </location>
</feature>
<dbReference type="InterPro" id="IPR013780">
    <property type="entry name" value="Glyco_hydro_b"/>
</dbReference>
<dbReference type="EMBL" id="CAKASE010000043">
    <property type="protein sequence ID" value="CAG9559432.1"/>
    <property type="molecule type" value="Genomic_DNA"/>
</dbReference>
<evidence type="ECO:0000256" key="3">
    <source>
        <dbReference type="ARBA" id="ARBA00004991"/>
    </source>
</evidence>
<dbReference type="GO" id="GO:0005102">
    <property type="term" value="F:signaling receptor binding"/>
    <property type="evidence" value="ECO:0007669"/>
    <property type="project" value="UniProtKB-ARBA"/>
</dbReference>
<comment type="pathway">
    <text evidence="3">Sphingolipid metabolism.</text>
</comment>
<evidence type="ECO:0000256" key="12">
    <source>
        <dbReference type="RuleBase" id="RU361188"/>
    </source>
</evidence>
<feature type="region of interest" description="Disordered" evidence="13">
    <location>
        <begin position="1176"/>
        <end position="1206"/>
    </location>
</feature>
<evidence type="ECO:0000256" key="8">
    <source>
        <dbReference type="ARBA" id="ARBA00022919"/>
    </source>
</evidence>
<dbReference type="GO" id="GO:0016241">
    <property type="term" value="P:regulation of macroautophagy"/>
    <property type="evidence" value="ECO:0007669"/>
    <property type="project" value="UniProtKB-ARBA"/>
</dbReference>
<dbReference type="GO" id="GO:0016758">
    <property type="term" value="F:hexosyltransferase activity"/>
    <property type="evidence" value="ECO:0007669"/>
    <property type="project" value="UniProtKB-ARBA"/>
</dbReference>
<dbReference type="GO" id="GO:0030163">
    <property type="term" value="P:protein catabolic process"/>
    <property type="evidence" value="ECO:0007669"/>
    <property type="project" value="UniProtKB-ARBA"/>
</dbReference>
<evidence type="ECO:0000256" key="6">
    <source>
        <dbReference type="ARBA" id="ARBA00022729"/>
    </source>
</evidence>
<dbReference type="GO" id="GO:0004348">
    <property type="term" value="F:glucosylceramidase activity"/>
    <property type="evidence" value="ECO:0007669"/>
    <property type="project" value="UniProtKB-EC"/>
</dbReference>
<dbReference type="EC" id="3.2.1.45" evidence="5 12"/>
<dbReference type="PANTHER" id="PTHR11069:SF23">
    <property type="entry name" value="LYSOSOMAL ACID GLUCOSYLCERAMIDASE"/>
    <property type="match status" value="1"/>
</dbReference>
<dbReference type="GO" id="GO:0007040">
    <property type="term" value="P:lysosome organization"/>
    <property type="evidence" value="ECO:0007669"/>
    <property type="project" value="UniProtKB-ARBA"/>
</dbReference>
<evidence type="ECO:0000259" key="15">
    <source>
        <dbReference type="Pfam" id="PF02055"/>
    </source>
</evidence>
<evidence type="ECO:0000313" key="17">
    <source>
        <dbReference type="EMBL" id="CAG9559432.1"/>
    </source>
</evidence>
<accession>A0A8J2QC37</accession>
<keyword evidence="12" id="KW-0326">Glycosidase</keyword>
<evidence type="ECO:0000256" key="1">
    <source>
        <dbReference type="ARBA" id="ARBA00001013"/>
    </source>
</evidence>
<comment type="caution">
    <text evidence="17">The sequence shown here is derived from an EMBL/GenBank/DDBJ whole genome shotgun (WGS) entry which is preliminary data.</text>
</comment>
<evidence type="ECO:0000256" key="9">
    <source>
        <dbReference type="ARBA" id="ARBA00023098"/>
    </source>
</evidence>
<dbReference type="GO" id="GO:0042391">
    <property type="term" value="P:regulation of membrane potential"/>
    <property type="evidence" value="ECO:0007669"/>
    <property type="project" value="UniProtKB-ARBA"/>
</dbReference>
<evidence type="ECO:0000256" key="13">
    <source>
        <dbReference type="SAM" id="MobiDB-lite"/>
    </source>
</evidence>
<comment type="pathway">
    <text evidence="2">Lipid metabolism; sphingolipid metabolism.</text>
</comment>
<reference evidence="17" key="1">
    <citation type="submission" date="2021-09" db="EMBL/GenBank/DDBJ databases">
        <authorList>
            <person name="Martin H S."/>
        </authorList>
    </citation>
    <scope>NUCLEOTIDE SEQUENCE</scope>
</reference>
<dbReference type="OrthoDB" id="2160638at2759"/>
<feature type="region of interest" description="Disordered" evidence="13">
    <location>
        <begin position="434"/>
        <end position="473"/>
    </location>
</feature>
<keyword evidence="9 12" id="KW-0443">Lipid metabolism</keyword>
<comment type="catalytic activity">
    <reaction evidence="1">
        <text>a beta-D-glucosyl-(1&lt;-&gt;1')-N-acylsphing-4-enine + H2O = an N-acylsphing-4-enine + D-glucose</text>
        <dbReference type="Rhea" id="RHEA:13269"/>
        <dbReference type="ChEBI" id="CHEBI:4167"/>
        <dbReference type="ChEBI" id="CHEBI:15377"/>
        <dbReference type="ChEBI" id="CHEBI:22801"/>
        <dbReference type="ChEBI" id="CHEBI:52639"/>
        <dbReference type="EC" id="3.2.1.45"/>
    </reaction>
    <physiologicalReaction direction="left-to-right" evidence="1">
        <dbReference type="Rhea" id="RHEA:13270"/>
    </physiologicalReaction>
</comment>
<feature type="domain" description="Glycosyl hydrolase family 30 beta sandwich" evidence="16">
    <location>
        <begin position="1692"/>
        <end position="1755"/>
    </location>
</feature>
<dbReference type="SUPFAM" id="SSF51011">
    <property type="entry name" value="Glycosyl hydrolase domain"/>
    <property type="match status" value="2"/>
</dbReference>
<evidence type="ECO:0000256" key="4">
    <source>
        <dbReference type="ARBA" id="ARBA00005382"/>
    </source>
</evidence>
<dbReference type="GO" id="GO:0032006">
    <property type="term" value="P:regulation of TOR signaling"/>
    <property type="evidence" value="ECO:0007669"/>
    <property type="project" value="UniProtKB-ARBA"/>
</dbReference>
<evidence type="ECO:0000256" key="14">
    <source>
        <dbReference type="SAM" id="SignalP"/>
    </source>
</evidence>
<feature type="compositionally biased region" description="Basic and acidic residues" evidence="13">
    <location>
        <begin position="685"/>
        <end position="698"/>
    </location>
</feature>
<dbReference type="GO" id="GO:0010605">
    <property type="term" value="P:negative regulation of macromolecule metabolic process"/>
    <property type="evidence" value="ECO:0007669"/>
    <property type="project" value="UniProtKB-ARBA"/>
</dbReference>
<feature type="domain" description="Glycosyl hydrolase family 30 TIM-barrel" evidence="15">
    <location>
        <begin position="1342"/>
        <end position="1689"/>
    </location>
</feature>
<comment type="similarity">
    <text evidence="4 12">Belongs to the glycosyl hydrolase 30 family.</text>
</comment>
<feature type="signal peptide" evidence="14">
    <location>
        <begin position="1"/>
        <end position="18"/>
    </location>
</feature>
<dbReference type="InterPro" id="IPR001139">
    <property type="entry name" value="Glyco_hydro_30"/>
</dbReference>
<dbReference type="GO" id="GO:0006066">
    <property type="term" value="P:alcohol metabolic process"/>
    <property type="evidence" value="ECO:0007669"/>
    <property type="project" value="UniProtKB-ARBA"/>
</dbReference>
<feature type="region of interest" description="Disordered" evidence="13">
    <location>
        <begin position="1081"/>
        <end position="1155"/>
    </location>
</feature>
<dbReference type="GO" id="GO:0005764">
    <property type="term" value="C:lysosome"/>
    <property type="evidence" value="ECO:0007669"/>
    <property type="project" value="UniProtKB-ARBA"/>
</dbReference>
<dbReference type="FunFam" id="3.20.20.80:FF:000030">
    <property type="entry name" value="Lysosomal acid glucosylceramidase"/>
    <property type="match status" value="2"/>
</dbReference>
<dbReference type="PANTHER" id="PTHR11069">
    <property type="entry name" value="GLUCOSYLCERAMIDASE"/>
    <property type="match status" value="1"/>
</dbReference>
<evidence type="ECO:0000256" key="5">
    <source>
        <dbReference type="ARBA" id="ARBA00012658"/>
    </source>
</evidence>
<feature type="region of interest" description="Disordered" evidence="13">
    <location>
        <begin position="618"/>
        <end position="673"/>
    </location>
</feature>
<name>A0A8J2QC37_9NEOP</name>
<feature type="compositionally biased region" description="Basic and acidic residues" evidence="13">
    <location>
        <begin position="523"/>
        <end position="532"/>
    </location>
</feature>
<feature type="region of interest" description="Disordered" evidence="13">
    <location>
        <begin position="685"/>
        <end position="705"/>
    </location>
</feature>
<feature type="compositionally biased region" description="Basic and acidic residues" evidence="13">
    <location>
        <begin position="638"/>
        <end position="658"/>
    </location>
</feature>
<dbReference type="Pfam" id="PF17189">
    <property type="entry name" value="Glyco_hydro_30C"/>
    <property type="match status" value="1"/>
</dbReference>
<dbReference type="GO" id="GO:0051246">
    <property type="term" value="P:regulation of protein metabolic process"/>
    <property type="evidence" value="ECO:0007669"/>
    <property type="project" value="UniProtKB-ARBA"/>
</dbReference>
<dbReference type="InterPro" id="IPR017853">
    <property type="entry name" value="GH"/>
</dbReference>
<evidence type="ECO:0000313" key="18">
    <source>
        <dbReference type="Proteomes" id="UP000789524"/>
    </source>
</evidence>
<comment type="catalytic activity">
    <reaction evidence="11">
        <text>an N-acyl-1-beta-D-glucosyl-15-methylhexadecasphing-4-enine + H2O = an N-acyl-15-methylhexadecasphing-4-enine + D-glucose</text>
        <dbReference type="Rhea" id="RHEA:34755"/>
        <dbReference type="ChEBI" id="CHEBI:4167"/>
        <dbReference type="ChEBI" id="CHEBI:15377"/>
        <dbReference type="ChEBI" id="CHEBI:70815"/>
        <dbReference type="ChEBI" id="CHEBI:70846"/>
    </reaction>
    <physiologicalReaction direction="left-to-right" evidence="11">
        <dbReference type="Rhea" id="RHEA:34756"/>
    </physiologicalReaction>
</comment>
<dbReference type="Gene3D" id="3.20.20.80">
    <property type="entry name" value="Glycosidases"/>
    <property type="match status" value="2"/>
</dbReference>
<protein>
    <recommendedName>
        <fullName evidence="5 12">Glucosylceramidase</fullName>
        <ecNumber evidence="5 12">3.2.1.45</ecNumber>
    </recommendedName>
</protein>
<evidence type="ECO:0000256" key="2">
    <source>
        <dbReference type="ARBA" id="ARBA00004760"/>
    </source>
</evidence>